<keyword evidence="1" id="KW-0547">Nucleotide-binding</keyword>
<feature type="domain" description="ATP-grasp" evidence="2">
    <location>
        <begin position="98"/>
        <end position="283"/>
    </location>
</feature>
<dbReference type="GO" id="GO:0009432">
    <property type="term" value="P:SOS response"/>
    <property type="evidence" value="ECO:0007669"/>
    <property type="project" value="TreeGrafter"/>
</dbReference>
<dbReference type="PROSITE" id="PS50975">
    <property type="entry name" value="ATP_GRASP"/>
    <property type="match status" value="1"/>
</dbReference>
<dbReference type="AlphaFoldDB" id="A0A4R1BLS2"/>
<dbReference type="GO" id="GO:0018169">
    <property type="term" value="F:ribosomal S6-glutamic acid ligase activity"/>
    <property type="evidence" value="ECO:0007669"/>
    <property type="project" value="TreeGrafter"/>
</dbReference>
<accession>A0A4R1BLS2</accession>
<dbReference type="RefSeq" id="WP_132689990.1">
    <property type="nucleotide sequence ID" value="NZ_SKBU01000012.1"/>
</dbReference>
<proteinExistence type="predicted"/>
<protein>
    <submittedName>
        <fullName evidence="3">ATP-grasp domain-containing protein</fullName>
    </submittedName>
</protein>
<dbReference type="SUPFAM" id="SSF56059">
    <property type="entry name" value="Glutathione synthetase ATP-binding domain-like"/>
    <property type="match status" value="1"/>
</dbReference>
<dbReference type="EMBL" id="SKBU01000012">
    <property type="protein sequence ID" value="TCJ18334.1"/>
    <property type="molecule type" value="Genomic_DNA"/>
</dbReference>
<dbReference type="InterPro" id="IPR011761">
    <property type="entry name" value="ATP-grasp"/>
</dbReference>
<evidence type="ECO:0000313" key="3">
    <source>
        <dbReference type="EMBL" id="TCJ18334.1"/>
    </source>
</evidence>
<evidence type="ECO:0000259" key="2">
    <source>
        <dbReference type="PROSITE" id="PS50975"/>
    </source>
</evidence>
<dbReference type="GO" id="GO:0005737">
    <property type="term" value="C:cytoplasm"/>
    <property type="evidence" value="ECO:0007669"/>
    <property type="project" value="TreeGrafter"/>
</dbReference>
<dbReference type="Pfam" id="PF08443">
    <property type="entry name" value="RimK"/>
    <property type="match status" value="1"/>
</dbReference>
<comment type="caution">
    <text evidence="3">The sequence shown here is derived from an EMBL/GenBank/DDBJ whole genome shotgun (WGS) entry which is preliminary data.</text>
</comment>
<name>A0A4R1BLS2_9ACTN</name>
<dbReference type="OrthoDB" id="4528317at2"/>
<reference evidence="3 4" key="1">
    <citation type="submission" date="2019-03" db="EMBL/GenBank/DDBJ databases">
        <title>Whole genome sequence of a novel Rubrobacter taiwanensis strain, isolated from Yellowstone National Park.</title>
        <authorList>
            <person name="Freed S."/>
            <person name="Ramaley R.F."/>
            <person name="Kyndt J.A."/>
        </authorList>
    </citation>
    <scope>NUCLEOTIDE SEQUENCE [LARGE SCALE GENOMIC DNA]</scope>
    <source>
        <strain evidence="3 4">Yellowstone</strain>
    </source>
</reference>
<dbReference type="Gene3D" id="3.30.470.20">
    <property type="entry name" value="ATP-grasp fold, B domain"/>
    <property type="match status" value="1"/>
</dbReference>
<dbReference type="GO" id="GO:0005524">
    <property type="term" value="F:ATP binding"/>
    <property type="evidence" value="ECO:0007669"/>
    <property type="project" value="UniProtKB-UniRule"/>
</dbReference>
<keyword evidence="1" id="KW-0067">ATP-binding</keyword>
<dbReference type="Proteomes" id="UP000295244">
    <property type="component" value="Unassembled WGS sequence"/>
</dbReference>
<dbReference type="InterPro" id="IPR013651">
    <property type="entry name" value="ATP-grasp_RimK-type"/>
</dbReference>
<evidence type="ECO:0000313" key="4">
    <source>
        <dbReference type="Proteomes" id="UP000295244"/>
    </source>
</evidence>
<sequence>MKAGPTVAILAERRHLKNRALREARAALEAAGCEVPLVVPDSNRLFDIPAEAPPWDAVLSRGRDLAGLGLLAAAAALGVVAINSPRAIELVRNKIAMQAVLLEHGLPLPKTWFAADAAVFRSVPRKRFPLVVKPFDGDGARGLALLTRPEDVDLLPPLERSRSLYLAQEYLETDGWDLKLYGVGSQTWAVRKPSPVSFPEPGPAVFKETKGAEIVELDARLRDIALTCGRACKLELWGVDVAMTPDGPYVIEVNDFPTYSAVPRAGEAIARHVLALVQIEAVARRAGRSGMHSIVRKPS</sequence>
<organism evidence="3 4">
    <name type="scientific">Rubrobacter taiwanensis</name>
    <dbReference type="NCBI Taxonomy" id="185139"/>
    <lineage>
        <taxon>Bacteria</taxon>
        <taxon>Bacillati</taxon>
        <taxon>Actinomycetota</taxon>
        <taxon>Rubrobacteria</taxon>
        <taxon>Rubrobacterales</taxon>
        <taxon>Rubrobacteraceae</taxon>
        <taxon>Rubrobacter</taxon>
    </lineage>
</organism>
<dbReference type="PANTHER" id="PTHR21621:SF0">
    <property type="entry name" value="BETA-CITRYLGLUTAMATE SYNTHASE B-RELATED"/>
    <property type="match status" value="1"/>
</dbReference>
<keyword evidence="4" id="KW-1185">Reference proteome</keyword>
<dbReference type="PANTHER" id="PTHR21621">
    <property type="entry name" value="RIBOSOMAL PROTEIN S6 MODIFICATION PROTEIN"/>
    <property type="match status" value="1"/>
</dbReference>
<dbReference type="Gene3D" id="3.40.50.20">
    <property type="match status" value="1"/>
</dbReference>
<evidence type="ECO:0000256" key="1">
    <source>
        <dbReference type="PROSITE-ProRule" id="PRU00409"/>
    </source>
</evidence>
<gene>
    <name evidence="3" type="ORF">E0L93_06230</name>
</gene>
<dbReference type="GO" id="GO:0046872">
    <property type="term" value="F:metal ion binding"/>
    <property type="evidence" value="ECO:0007669"/>
    <property type="project" value="InterPro"/>
</dbReference>